<dbReference type="PaxDb" id="537011-PREVCOP_06547"/>
<evidence type="ECO:0000313" key="2">
    <source>
        <dbReference type="EMBL" id="EFB33981.1"/>
    </source>
</evidence>
<gene>
    <name evidence="2" type="ORF">PREVCOP_06547</name>
</gene>
<reference evidence="2" key="1">
    <citation type="submission" date="2009-11" db="EMBL/GenBank/DDBJ databases">
        <authorList>
            <person name="Weinstock G."/>
            <person name="Sodergren E."/>
            <person name="Clifton S."/>
            <person name="Fulton L."/>
            <person name="Fulton B."/>
            <person name="Courtney L."/>
            <person name="Fronick C."/>
            <person name="Harrison M."/>
            <person name="Strong C."/>
            <person name="Farmer C."/>
            <person name="Delahaunty K."/>
            <person name="Markovic C."/>
            <person name="Hall O."/>
            <person name="Minx P."/>
            <person name="Tomlinson C."/>
            <person name="Mitreva M."/>
            <person name="Nelson J."/>
            <person name="Hou S."/>
            <person name="Wollam A."/>
            <person name="Pepin K.H."/>
            <person name="Johnson M."/>
            <person name="Bhonagiri V."/>
            <person name="Nash W.E."/>
            <person name="Warren W."/>
            <person name="Chinwalla A."/>
            <person name="Mardis E.R."/>
            <person name="Wilson R.K."/>
        </authorList>
    </citation>
    <scope>NUCLEOTIDE SEQUENCE [LARGE SCALE GENOMIC DNA]</scope>
    <source>
        <strain evidence="2">DSM 18205</strain>
    </source>
</reference>
<protein>
    <submittedName>
        <fullName evidence="2">Uncharacterized protein</fullName>
    </submittedName>
</protein>
<keyword evidence="3" id="KW-1185">Reference proteome</keyword>
<evidence type="ECO:0000313" key="3">
    <source>
        <dbReference type="Proteomes" id="UP000004477"/>
    </source>
</evidence>
<keyword evidence="1" id="KW-0472">Membrane</keyword>
<dbReference type="HOGENOM" id="CLU_3083167_0_0_10"/>
<dbReference type="EMBL" id="ACBX02000049">
    <property type="protein sequence ID" value="EFB33981.1"/>
    <property type="molecule type" value="Genomic_DNA"/>
</dbReference>
<organism evidence="2 3">
    <name type="scientific">Segatella copri DSM 18205</name>
    <dbReference type="NCBI Taxonomy" id="537011"/>
    <lineage>
        <taxon>Bacteria</taxon>
        <taxon>Pseudomonadati</taxon>
        <taxon>Bacteroidota</taxon>
        <taxon>Bacteroidia</taxon>
        <taxon>Bacteroidales</taxon>
        <taxon>Prevotellaceae</taxon>
        <taxon>Segatella</taxon>
    </lineage>
</organism>
<dbReference type="Proteomes" id="UP000004477">
    <property type="component" value="Unassembled WGS sequence"/>
</dbReference>
<accession>D1PH27</accession>
<proteinExistence type="predicted"/>
<keyword evidence="1" id="KW-0812">Transmembrane</keyword>
<comment type="caution">
    <text evidence="2">The sequence shown here is derived from an EMBL/GenBank/DDBJ whole genome shotgun (WGS) entry which is preliminary data.</text>
</comment>
<evidence type="ECO:0000256" key="1">
    <source>
        <dbReference type="SAM" id="Phobius"/>
    </source>
</evidence>
<sequence length="52" mass="5628">MIAVPIAEQIAAANIQRSFSVMGVSVFVVSICVLFLYTTNDLQRQLQGGVEV</sequence>
<feature type="transmembrane region" description="Helical" evidence="1">
    <location>
        <begin position="19"/>
        <end position="37"/>
    </location>
</feature>
<dbReference type="AlphaFoldDB" id="D1PH27"/>
<name>D1PH27_9BACT</name>
<keyword evidence="1" id="KW-1133">Transmembrane helix</keyword>